<dbReference type="EMBL" id="WBMR01000043">
    <property type="protein sequence ID" value="KAB2380663.1"/>
    <property type="molecule type" value="Genomic_DNA"/>
</dbReference>
<dbReference type="OrthoDB" id="3473275at2"/>
<evidence type="ECO:0000313" key="2">
    <source>
        <dbReference type="Proteomes" id="UP000483004"/>
    </source>
</evidence>
<proteinExistence type="predicted"/>
<sequence>MIHKHYHPNGKPAWSRWVMECDSCHCTAYMMSAENVEWLVSAWPDMNIYCPDCFNAWADQLIISALRCPDCGCIDLRLWPCEPDAHPDDQHPGLVDCAHCGAILLVVEPPTWF</sequence>
<keyword evidence="2" id="KW-1185">Reference proteome</keyword>
<comment type="caution">
    <text evidence="1">The sequence shown here is derived from an EMBL/GenBank/DDBJ whole genome shotgun (WGS) entry which is preliminary data.</text>
</comment>
<dbReference type="AlphaFoldDB" id="A0A6L3VYH7"/>
<gene>
    <name evidence="1" type="ORF">F9B16_17325</name>
</gene>
<dbReference type="RefSeq" id="WP_151541114.1">
    <property type="nucleotide sequence ID" value="NZ_WBMR01000043.1"/>
</dbReference>
<reference evidence="1 2" key="1">
    <citation type="submission" date="2019-09" db="EMBL/GenBank/DDBJ databases">
        <title>Actinomadura physcomitrii sp. nov., a novel actinomycete isolated from moss [Physcomitrium sphaericum (Ludw) Fuernr].</title>
        <authorList>
            <person name="Liu C."/>
            <person name="Zhuang X."/>
        </authorList>
    </citation>
    <scope>NUCLEOTIDE SEQUENCE [LARGE SCALE GENOMIC DNA]</scope>
    <source>
        <strain evidence="1 2">CYP1-1B</strain>
    </source>
</reference>
<accession>A0A6L3VYH7</accession>
<protein>
    <submittedName>
        <fullName evidence="1">Uncharacterized protein</fullName>
    </submittedName>
</protein>
<dbReference type="Proteomes" id="UP000483004">
    <property type="component" value="Unassembled WGS sequence"/>
</dbReference>
<name>A0A6L3VYH7_9ACTN</name>
<evidence type="ECO:0000313" key="1">
    <source>
        <dbReference type="EMBL" id="KAB2380663.1"/>
    </source>
</evidence>
<organism evidence="1 2">
    <name type="scientific">Actinomadura montaniterrae</name>
    <dbReference type="NCBI Taxonomy" id="1803903"/>
    <lineage>
        <taxon>Bacteria</taxon>
        <taxon>Bacillati</taxon>
        <taxon>Actinomycetota</taxon>
        <taxon>Actinomycetes</taxon>
        <taxon>Streptosporangiales</taxon>
        <taxon>Thermomonosporaceae</taxon>
        <taxon>Actinomadura</taxon>
    </lineage>
</organism>